<evidence type="ECO:0000256" key="1">
    <source>
        <dbReference type="ARBA" id="ARBA00022741"/>
    </source>
</evidence>
<dbReference type="PRINTS" id="PR00301">
    <property type="entry name" value="HEATSHOCK70"/>
</dbReference>
<dbReference type="SUPFAM" id="SSF100920">
    <property type="entry name" value="Heat shock protein 70kD (HSP70), peptide-binding domain"/>
    <property type="match status" value="1"/>
</dbReference>
<dbReference type="SUPFAM" id="SSF53067">
    <property type="entry name" value="Actin-like ATPase domain"/>
    <property type="match status" value="1"/>
</dbReference>
<evidence type="ECO:0000313" key="3">
    <source>
        <dbReference type="EMBL" id="AEJ72939.1"/>
    </source>
</evidence>
<dbReference type="Gene3D" id="2.60.34.10">
    <property type="entry name" value="Substrate Binding Domain Of DNAk, Chain A, domain 1"/>
    <property type="match status" value="1"/>
</dbReference>
<accession>G1E750</accession>
<dbReference type="AlphaFoldDB" id="G1E750"/>
<dbReference type="Pfam" id="PF00012">
    <property type="entry name" value="HSP70"/>
    <property type="match status" value="1"/>
</dbReference>
<keyword evidence="3" id="KW-0934">Plastid</keyword>
<keyword evidence="1" id="KW-0547">Nucleotide-binding</keyword>
<reference evidence="3" key="1">
    <citation type="journal article" date="2011" name="PLoS ONE">
        <title>Genome evolution of a tertiary dinoflagellate plastid.</title>
        <authorList>
            <person name="Gabrielsen T.M."/>
            <person name="Minge M.A."/>
            <person name="Espelund M."/>
            <person name="Tooming-Klunderud A."/>
            <person name="Patil V."/>
            <person name="Nederbragt A.J."/>
            <person name="Otis C."/>
            <person name="Turmel M."/>
            <person name="Shalchian-Tabrizi K."/>
            <person name="Lemieux C."/>
            <person name="Jakobsen K.S."/>
        </authorList>
    </citation>
    <scope>NUCLEOTIDE SEQUENCE</scope>
</reference>
<geneLocation type="chloroplast" evidence="3"/>
<evidence type="ECO:0000256" key="2">
    <source>
        <dbReference type="ARBA" id="ARBA00022840"/>
    </source>
</evidence>
<dbReference type="InterPro" id="IPR013126">
    <property type="entry name" value="Hsp_70_fam"/>
</dbReference>
<organism evidence="3">
    <name type="scientific">Karlodinium veneficum</name>
    <name type="common">Dinoflagellate</name>
    <name type="synonym">Karlodinium micrum</name>
    <dbReference type="NCBI Taxonomy" id="407301"/>
    <lineage>
        <taxon>Eukaryota</taxon>
        <taxon>Sar</taxon>
        <taxon>Alveolata</taxon>
        <taxon>Dinophyceae</taxon>
        <taxon>Gymnodiniales</taxon>
        <taxon>Kareniaceae</taxon>
        <taxon>Karlodinium</taxon>
    </lineage>
</organism>
<dbReference type="PANTHER" id="PTHR19375">
    <property type="entry name" value="HEAT SHOCK PROTEIN 70KDA"/>
    <property type="match status" value="1"/>
</dbReference>
<protein>
    <submittedName>
        <fullName evidence="3">Truncated Hsp70-type chaperone</fullName>
    </submittedName>
</protein>
<sequence>MVESFLGKKPNRSLNPDEVVALGAAIQAGVLSGKISNVVLLDVTPLSLGVKIVGGIVEIIILRNTLVPTKKFKCFSTAVDLHILQGEREFVSDNKSLGIVRLNNIPSAPRGIPIIEVIFEIDSNGILSVTAKDKGTGQQQSVTVEVTSNLSNDEIDQMVRDAELNAKVDLIAKDEINTFDKGNFYLQSGQKCLAKLNLEKQIEFKWISFCKLMQNLENCLKEQNLLKYERFIEEYERFFNNNTDVNLDDYV</sequence>
<gene>
    <name evidence="3" type="primary">dnaK</name>
</gene>
<dbReference type="GO" id="GO:0005524">
    <property type="term" value="F:ATP binding"/>
    <property type="evidence" value="ECO:0007669"/>
    <property type="project" value="UniProtKB-KW"/>
</dbReference>
<keyword evidence="3" id="KW-0150">Chloroplast</keyword>
<keyword evidence="2" id="KW-0067">ATP-binding</keyword>
<dbReference type="InterPro" id="IPR029047">
    <property type="entry name" value="HSP70_peptide-bd_sf"/>
</dbReference>
<dbReference type="GO" id="GO:0140662">
    <property type="term" value="F:ATP-dependent protein folding chaperone"/>
    <property type="evidence" value="ECO:0007669"/>
    <property type="project" value="InterPro"/>
</dbReference>
<dbReference type="EMBL" id="JN039300">
    <property type="protein sequence ID" value="AEJ72939.1"/>
    <property type="molecule type" value="Genomic_DNA"/>
</dbReference>
<proteinExistence type="predicted"/>
<dbReference type="InterPro" id="IPR043129">
    <property type="entry name" value="ATPase_NBD"/>
</dbReference>
<dbReference type="Gene3D" id="3.30.420.40">
    <property type="match status" value="2"/>
</dbReference>
<name>G1E750_KARVE</name>